<reference evidence="6" key="1">
    <citation type="journal article" date="2019" name="Int. J. Syst. Evol. Microbiol.">
        <title>The Global Catalogue of Microorganisms (GCM) 10K type strain sequencing project: providing services to taxonomists for standard genome sequencing and annotation.</title>
        <authorList>
            <consortium name="The Broad Institute Genomics Platform"/>
            <consortium name="The Broad Institute Genome Sequencing Center for Infectious Disease"/>
            <person name="Wu L."/>
            <person name="Ma J."/>
        </authorList>
    </citation>
    <scope>NUCLEOTIDE SEQUENCE [LARGE SCALE GENOMIC DNA]</scope>
    <source>
        <strain evidence="6">CCUG 61707</strain>
    </source>
</reference>
<dbReference type="Gene3D" id="2.10.109.10">
    <property type="entry name" value="Umud Fragment, subunit A"/>
    <property type="match status" value="1"/>
</dbReference>
<sequence length="220" mass="24567">MDLHTRVRKVLSNKGMTQEELANIVGISQTAISDIVIGKTKKPRNILEIATALGVSVEWLKTGEGEVPECWVNEAPPIFKIDLYDFELSAGDGIINPDYPDVIASIHLTEEGLSQILRRKSAEGVCIFKVPTDSMAPTIRPCDLVFIDTNVKSYIGEGVYAFRVNECNYIKRLQRLPTGVIRALSDNKLYEPFDITEELFNSAEIIGKFIRIVPIDARDL</sequence>
<dbReference type="CDD" id="cd00093">
    <property type="entry name" value="HTH_XRE"/>
    <property type="match status" value="1"/>
</dbReference>
<protein>
    <submittedName>
        <fullName evidence="5">XRE family transcriptional regulator</fullName>
    </submittedName>
</protein>
<name>A0ABW3I8J6_9PAST</name>
<keyword evidence="1" id="KW-0805">Transcription regulation</keyword>
<evidence type="ECO:0000313" key="5">
    <source>
        <dbReference type="EMBL" id="MFD0965967.1"/>
    </source>
</evidence>
<dbReference type="PROSITE" id="PS50943">
    <property type="entry name" value="HTH_CROC1"/>
    <property type="match status" value="1"/>
</dbReference>
<dbReference type="InterPro" id="IPR010982">
    <property type="entry name" value="Lambda_DNA-bd_dom_sf"/>
</dbReference>
<evidence type="ECO:0000256" key="3">
    <source>
        <dbReference type="ARBA" id="ARBA00023163"/>
    </source>
</evidence>
<dbReference type="SMART" id="SM00530">
    <property type="entry name" value="HTH_XRE"/>
    <property type="match status" value="1"/>
</dbReference>
<dbReference type="InterPro" id="IPR015927">
    <property type="entry name" value="Peptidase_S24_S26A/B/C"/>
</dbReference>
<dbReference type="Pfam" id="PF00717">
    <property type="entry name" value="Peptidase_S24"/>
    <property type="match status" value="1"/>
</dbReference>
<keyword evidence="3" id="KW-0804">Transcription</keyword>
<dbReference type="SUPFAM" id="SSF47413">
    <property type="entry name" value="lambda repressor-like DNA-binding domains"/>
    <property type="match status" value="1"/>
</dbReference>
<dbReference type="PANTHER" id="PTHR40661:SF3">
    <property type="entry name" value="FELS-1 PROPHAGE TRANSCRIPTIONAL REGULATOR"/>
    <property type="match status" value="1"/>
</dbReference>
<dbReference type="RefSeq" id="WP_380819508.1">
    <property type="nucleotide sequence ID" value="NZ_JBHTJN010000008.1"/>
</dbReference>
<evidence type="ECO:0000256" key="2">
    <source>
        <dbReference type="ARBA" id="ARBA00023125"/>
    </source>
</evidence>
<gene>
    <name evidence="5" type="ORF">ACFQ02_03755</name>
</gene>
<dbReference type="InterPro" id="IPR039418">
    <property type="entry name" value="LexA-like"/>
</dbReference>
<evidence type="ECO:0000259" key="4">
    <source>
        <dbReference type="PROSITE" id="PS50943"/>
    </source>
</evidence>
<dbReference type="Proteomes" id="UP001596996">
    <property type="component" value="Unassembled WGS sequence"/>
</dbReference>
<comment type="caution">
    <text evidence="5">The sequence shown here is derived from an EMBL/GenBank/DDBJ whole genome shotgun (WGS) entry which is preliminary data.</text>
</comment>
<dbReference type="CDD" id="cd06529">
    <property type="entry name" value="S24_LexA-like"/>
    <property type="match status" value="1"/>
</dbReference>
<dbReference type="InterPro" id="IPR036286">
    <property type="entry name" value="LexA/Signal_pep-like_sf"/>
</dbReference>
<proteinExistence type="predicted"/>
<dbReference type="PANTHER" id="PTHR40661">
    <property type="match status" value="1"/>
</dbReference>
<dbReference type="InterPro" id="IPR001387">
    <property type="entry name" value="Cro/C1-type_HTH"/>
</dbReference>
<dbReference type="Gene3D" id="1.10.260.40">
    <property type="entry name" value="lambda repressor-like DNA-binding domains"/>
    <property type="match status" value="1"/>
</dbReference>
<organism evidence="5 6">
    <name type="scientific">Seminibacterium arietis</name>
    <dbReference type="NCBI Taxonomy" id="1173502"/>
    <lineage>
        <taxon>Bacteria</taxon>
        <taxon>Pseudomonadati</taxon>
        <taxon>Pseudomonadota</taxon>
        <taxon>Gammaproteobacteria</taxon>
        <taxon>Pasteurellales</taxon>
        <taxon>Pasteurellaceae</taxon>
        <taxon>Seminibacterium</taxon>
    </lineage>
</organism>
<keyword evidence="2" id="KW-0238">DNA-binding</keyword>
<evidence type="ECO:0000313" key="6">
    <source>
        <dbReference type="Proteomes" id="UP001596996"/>
    </source>
</evidence>
<dbReference type="Pfam" id="PF01381">
    <property type="entry name" value="HTH_3"/>
    <property type="match status" value="1"/>
</dbReference>
<feature type="domain" description="HTH cro/C1-type" evidence="4">
    <location>
        <begin position="7"/>
        <end position="60"/>
    </location>
</feature>
<evidence type="ECO:0000256" key="1">
    <source>
        <dbReference type="ARBA" id="ARBA00023015"/>
    </source>
</evidence>
<dbReference type="EMBL" id="JBHTJN010000008">
    <property type="protein sequence ID" value="MFD0965967.1"/>
    <property type="molecule type" value="Genomic_DNA"/>
</dbReference>
<dbReference type="SUPFAM" id="SSF51306">
    <property type="entry name" value="LexA/Signal peptidase"/>
    <property type="match status" value="1"/>
</dbReference>
<accession>A0ABW3I8J6</accession>
<keyword evidence="6" id="KW-1185">Reference proteome</keyword>